<sequence>MSKQQKLIDEGEIAADYLEQFLDIIDFDGDIDLDVEGDRASVSIDGGDSLDMLVGRDGQVLEAIQTLTRLAVQEVSGERSRLMLDIARWRANRRDTLRGLAQEGARRVEETGAPVELEPMSPFERKVVHDAIAEIDGVVTESTGEGKNRHVVLLPDDDYTDNDAEENDN</sequence>
<evidence type="ECO:0000313" key="4">
    <source>
        <dbReference type="Proteomes" id="UP000248606"/>
    </source>
</evidence>
<evidence type="ECO:0000313" key="3">
    <source>
        <dbReference type="EMBL" id="PZP88371.1"/>
    </source>
</evidence>
<dbReference type="InterPro" id="IPR015946">
    <property type="entry name" value="KH_dom-like_a/b"/>
</dbReference>
<dbReference type="PROSITE" id="PS51061">
    <property type="entry name" value="R3H"/>
    <property type="match status" value="1"/>
</dbReference>
<organism evidence="3 4">
    <name type="scientific">Lawsonella clevelandensis</name>
    <dbReference type="NCBI Taxonomy" id="1528099"/>
    <lineage>
        <taxon>Bacteria</taxon>
        <taxon>Bacillati</taxon>
        <taxon>Actinomycetota</taxon>
        <taxon>Actinomycetes</taxon>
        <taxon>Mycobacteriales</taxon>
        <taxon>Lawsonellaceae</taxon>
        <taxon>Lawsonella</taxon>
    </lineage>
</organism>
<accession>A0A2W5I8G0</accession>
<dbReference type="PANTHER" id="PTHR35800:SF1">
    <property type="entry name" value="RNA-BINDING PROTEIN KHPB"/>
    <property type="match status" value="1"/>
</dbReference>
<dbReference type="CDD" id="cd02644">
    <property type="entry name" value="R3H_jag"/>
    <property type="match status" value="1"/>
</dbReference>
<dbReference type="Pfam" id="PF01424">
    <property type="entry name" value="R3H"/>
    <property type="match status" value="1"/>
</dbReference>
<dbReference type="SUPFAM" id="SSF82708">
    <property type="entry name" value="R3H domain"/>
    <property type="match status" value="1"/>
</dbReference>
<dbReference type="InterPro" id="IPR039247">
    <property type="entry name" value="KhpB"/>
</dbReference>
<evidence type="ECO:0000256" key="1">
    <source>
        <dbReference type="SAM" id="MobiDB-lite"/>
    </source>
</evidence>
<feature type="region of interest" description="Disordered" evidence="1">
    <location>
        <begin position="139"/>
        <end position="169"/>
    </location>
</feature>
<dbReference type="SMART" id="SM00393">
    <property type="entry name" value="R3H"/>
    <property type="match status" value="1"/>
</dbReference>
<keyword evidence="3" id="KW-0238">DNA-binding</keyword>
<gene>
    <name evidence="3" type="ORF">DI579_06565</name>
</gene>
<proteinExistence type="predicted"/>
<dbReference type="RefSeq" id="WP_290599107.1">
    <property type="nucleotide sequence ID" value="NZ_CAKZIO010000009.1"/>
</dbReference>
<dbReference type="InterPro" id="IPR036867">
    <property type="entry name" value="R3H_dom_sf"/>
</dbReference>
<protein>
    <submittedName>
        <fullName evidence="3">Single-stranded DNA-binding protein</fullName>
    </submittedName>
</protein>
<dbReference type="Gene3D" id="3.30.300.20">
    <property type="match status" value="1"/>
</dbReference>
<comment type="caution">
    <text evidence="3">The sequence shown here is derived from an EMBL/GenBank/DDBJ whole genome shotgun (WGS) entry which is preliminary data.</text>
</comment>
<dbReference type="InterPro" id="IPR034079">
    <property type="entry name" value="R3H_KhpB"/>
</dbReference>
<dbReference type="AlphaFoldDB" id="A0A2W5I8G0"/>
<dbReference type="PANTHER" id="PTHR35800">
    <property type="entry name" value="PROTEIN JAG"/>
    <property type="match status" value="1"/>
</dbReference>
<dbReference type="EMBL" id="QFOZ01000012">
    <property type="protein sequence ID" value="PZP88371.1"/>
    <property type="molecule type" value="Genomic_DNA"/>
</dbReference>
<dbReference type="Proteomes" id="UP000248606">
    <property type="component" value="Unassembled WGS sequence"/>
</dbReference>
<feature type="compositionally biased region" description="Acidic residues" evidence="1">
    <location>
        <begin position="155"/>
        <end position="169"/>
    </location>
</feature>
<dbReference type="GO" id="GO:0003723">
    <property type="term" value="F:RNA binding"/>
    <property type="evidence" value="ECO:0007669"/>
    <property type="project" value="InterPro"/>
</dbReference>
<feature type="domain" description="R3H" evidence="2">
    <location>
        <begin position="91"/>
        <end position="157"/>
    </location>
</feature>
<evidence type="ECO:0000259" key="2">
    <source>
        <dbReference type="PROSITE" id="PS51061"/>
    </source>
</evidence>
<reference evidence="3 4" key="1">
    <citation type="submission" date="2017-08" db="EMBL/GenBank/DDBJ databases">
        <title>Infants hospitalized years apart are colonized by the same room-sourced microbial strains.</title>
        <authorList>
            <person name="Brooks B."/>
            <person name="Olm M.R."/>
            <person name="Firek B.A."/>
            <person name="Baker R."/>
            <person name="Thomas B.C."/>
            <person name="Morowitz M.J."/>
            <person name="Banfield J.F."/>
        </authorList>
    </citation>
    <scope>NUCLEOTIDE SEQUENCE [LARGE SCALE GENOMIC DNA]</scope>
    <source>
        <strain evidence="3">S2_006_000_R1_57</strain>
    </source>
</reference>
<dbReference type="GO" id="GO:0003677">
    <property type="term" value="F:DNA binding"/>
    <property type="evidence" value="ECO:0007669"/>
    <property type="project" value="UniProtKB-KW"/>
</dbReference>
<dbReference type="Gene3D" id="3.30.1370.50">
    <property type="entry name" value="R3H-like domain"/>
    <property type="match status" value="1"/>
</dbReference>
<name>A0A2W5I8G0_9ACTN</name>
<dbReference type="InterPro" id="IPR001374">
    <property type="entry name" value="R3H_dom"/>
</dbReference>